<protein>
    <submittedName>
        <fullName evidence="1">Uncharacterized protein</fullName>
    </submittedName>
</protein>
<dbReference type="InParanoid" id="A0A2V0PBS0"/>
<reference evidence="1 2" key="1">
    <citation type="journal article" date="2018" name="Sci. Rep.">
        <title>Raphidocelis subcapitata (=Pseudokirchneriella subcapitata) provides an insight into genome evolution and environmental adaptations in the Sphaeropleales.</title>
        <authorList>
            <person name="Suzuki S."/>
            <person name="Yamaguchi H."/>
            <person name="Nakajima N."/>
            <person name="Kawachi M."/>
        </authorList>
    </citation>
    <scope>NUCLEOTIDE SEQUENCE [LARGE SCALE GENOMIC DNA]</scope>
    <source>
        <strain evidence="1 2">NIES-35</strain>
    </source>
</reference>
<gene>
    <name evidence="1" type="ORF">Rsub_06732</name>
</gene>
<dbReference type="Proteomes" id="UP000247498">
    <property type="component" value="Unassembled WGS sequence"/>
</dbReference>
<evidence type="ECO:0000313" key="1">
    <source>
        <dbReference type="EMBL" id="GBF94617.1"/>
    </source>
</evidence>
<dbReference type="EMBL" id="BDRX01000053">
    <property type="protein sequence ID" value="GBF94617.1"/>
    <property type="molecule type" value="Genomic_DNA"/>
</dbReference>
<evidence type="ECO:0000313" key="2">
    <source>
        <dbReference type="Proteomes" id="UP000247498"/>
    </source>
</evidence>
<accession>A0A2V0PBS0</accession>
<comment type="caution">
    <text evidence="1">The sequence shown here is derived from an EMBL/GenBank/DDBJ whole genome shotgun (WGS) entry which is preliminary data.</text>
</comment>
<proteinExistence type="predicted"/>
<dbReference type="AlphaFoldDB" id="A0A2V0PBS0"/>
<sequence length="132" mass="13521">MASLALARSGSLSSSGSLPRAASLPAAAAAELPRCCAAATQSATRRAALRRRGAVAVRAQKNNPIAPLQRDMAKFIERYDPVTTGLGSLAVCGYFMIAHGQSAGEALQISAFATVLGMLANELIFLGDDGTA</sequence>
<keyword evidence="2" id="KW-1185">Reference proteome</keyword>
<organism evidence="1 2">
    <name type="scientific">Raphidocelis subcapitata</name>
    <dbReference type="NCBI Taxonomy" id="307507"/>
    <lineage>
        <taxon>Eukaryota</taxon>
        <taxon>Viridiplantae</taxon>
        <taxon>Chlorophyta</taxon>
        <taxon>core chlorophytes</taxon>
        <taxon>Chlorophyceae</taxon>
        <taxon>CS clade</taxon>
        <taxon>Sphaeropleales</taxon>
        <taxon>Selenastraceae</taxon>
        <taxon>Raphidocelis</taxon>
    </lineage>
</organism>
<dbReference type="OrthoDB" id="511048at2759"/>
<name>A0A2V0PBS0_9CHLO</name>